<proteinExistence type="predicted"/>
<dbReference type="InterPro" id="IPR023198">
    <property type="entry name" value="PGP-like_dom2"/>
</dbReference>
<dbReference type="Gene3D" id="1.10.150.240">
    <property type="entry name" value="Putative phosphatase, domain 2"/>
    <property type="match status" value="1"/>
</dbReference>
<accession>A0A0L0FIW8</accession>
<dbReference type="GeneID" id="25912015"/>
<dbReference type="InterPro" id="IPR036412">
    <property type="entry name" value="HAD-like_sf"/>
</dbReference>
<organism evidence="1 2">
    <name type="scientific">Sphaeroforma arctica JP610</name>
    <dbReference type="NCBI Taxonomy" id="667725"/>
    <lineage>
        <taxon>Eukaryota</taxon>
        <taxon>Ichthyosporea</taxon>
        <taxon>Ichthyophonida</taxon>
        <taxon>Sphaeroforma</taxon>
    </lineage>
</organism>
<dbReference type="AlphaFoldDB" id="A0A0L0FIW8"/>
<dbReference type="Proteomes" id="UP000054560">
    <property type="component" value="Unassembled WGS sequence"/>
</dbReference>
<dbReference type="Pfam" id="PF13419">
    <property type="entry name" value="HAD_2"/>
    <property type="match status" value="1"/>
</dbReference>
<dbReference type="InterPro" id="IPR006439">
    <property type="entry name" value="HAD-SF_hydro_IA"/>
</dbReference>
<reference evidence="1 2" key="1">
    <citation type="submission" date="2011-02" db="EMBL/GenBank/DDBJ databases">
        <title>The Genome Sequence of Sphaeroforma arctica JP610.</title>
        <authorList>
            <consortium name="The Broad Institute Genome Sequencing Platform"/>
            <person name="Russ C."/>
            <person name="Cuomo C."/>
            <person name="Young S.K."/>
            <person name="Zeng Q."/>
            <person name="Gargeya S."/>
            <person name="Alvarado L."/>
            <person name="Berlin A."/>
            <person name="Chapman S.B."/>
            <person name="Chen Z."/>
            <person name="Freedman E."/>
            <person name="Gellesch M."/>
            <person name="Goldberg J."/>
            <person name="Griggs A."/>
            <person name="Gujja S."/>
            <person name="Heilman E."/>
            <person name="Heiman D."/>
            <person name="Howarth C."/>
            <person name="Mehta T."/>
            <person name="Neiman D."/>
            <person name="Pearson M."/>
            <person name="Roberts A."/>
            <person name="Saif S."/>
            <person name="Shea T."/>
            <person name="Shenoy N."/>
            <person name="Sisk P."/>
            <person name="Stolte C."/>
            <person name="Sykes S."/>
            <person name="White J."/>
            <person name="Yandava C."/>
            <person name="Burger G."/>
            <person name="Gray M.W."/>
            <person name="Holland P.W.H."/>
            <person name="King N."/>
            <person name="Lang F.B.F."/>
            <person name="Roger A.J."/>
            <person name="Ruiz-Trillo I."/>
            <person name="Haas B."/>
            <person name="Nusbaum C."/>
            <person name="Birren B."/>
        </authorList>
    </citation>
    <scope>NUCLEOTIDE SEQUENCE [LARGE SCALE GENOMIC DNA]</scope>
    <source>
        <strain evidence="1 2">JP610</strain>
    </source>
</reference>
<dbReference type="STRING" id="667725.A0A0L0FIW8"/>
<dbReference type="GO" id="GO:0050308">
    <property type="term" value="F:sugar-phosphatase activity"/>
    <property type="evidence" value="ECO:0007669"/>
    <property type="project" value="TreeGrafter"/>
</dbReference>
<dbReference type="EMBL" id="KQ243326">
    <property type="protein sequence ID" value="KNC75978.1"/>
    <property type="molecule type" value="Genomic_DNA"/>
</dbReference>
<sequence length="145" mass="15948">GVNVDVESFVLDKEKCAQAHLRDDHLAPIKPMYDLFMEARKRGIKVAVASGGGDKDVIHTLKTINVYELCDAVVTRADVTKGKPDAETFKKAADLMGIAPENCIAFEDGELGLQSIEAAQFKVAYDVRYWQDYPLPESLKAKFGG</sequence>
<dbReference type="PANTHER" id="PTHR43481">
    <property type="entry name" value="FRUCTOSE-1-PHOSPHATE PHOSPHATASE"/>
    <property type="match status" value="1"/>
</dbReference>
<dbReference type="EMBL" id="KQ243326">
    <property type="protein sequence ID" value="KNC75977.1"/>
    <property type="molecule type" value="Genomic_DNA"/>
</dbReference>
<keyword evidence="2" id="KW-1185">Reference proteome</keyword>
<dbReference type="InterPro" id="IPR041492">
    <property type="entry name" value="HAD_2"/>
</dbReference>
<evidence type="ECO:0000313" key="1">
    <source>
        <dbReference type="EMBL" id="KNC75978.1"/>
    </source>
</evidence>
<dbReference type="RefSeq" id="XP_014149879.1">
    <property type="nucleotide sequence ID" value="XM_014294404.1"/>
</dbReference>
<gene>
    <name evidence="1" type="ORF">SARC_11511</name>
</gene>
<name>A0A0L0FIW8_9EUKA</name>
<dbReference type="SUPFAM" id="SSF56784">
    <property type="entry name" value="HAD-like"/>
    <property type="match status" value="1"/>
</dbReference>
<dbReference type="PANTHER" id="PTHR43481:SF4">
    <property type="entry name" value="GLYCEROL-1-PHOSPHATE PHOSPHOHYDROLASE 1-RELATED"/>
    <property type="match status" value="1"/>
</dbReference>
<dbReference type="RefSeq" id="XP_014149880.1">
    <property type="nucleotide sequence ID" value="XM_014294405.1"/>
</dbReference>
<dbReference type="InterPro" id="IPR051806">
    <property type="entry name" value="HAD-like_SPP"/>
</dbReference>
<dbReference type="NCBIfam" id="TIGR01509">
    <property type="entry name" value="HAD-SF-IA-v3"/>
    <property type="match status" value="1"/>
</dbReference>
<protein>
    <submittedName>
        <fullName evidence="1">Uncharacterized protein</fullName>
    </submittedName>
</protein>
<dbReference type="Gene3D" id="3.40.50.1000">
    <property type="entry name" value="HAD superfamily/HAD-like"/>
    <property type="match status" value="1"/>
</dbReference>
<evidence type="ECO:0000313" key="2">
    <source>
        <dbReference type="Proteomes" id="UP000054560"/>
    </source>
</evidence>
<feature type="non-terminal residue" evidence="1">
    <location>
        <position position="1"/>
    </location>
</feature>
<dbReference type="OrthoDB" id="40579at2759"/>
<dbReference type="InterPro" id="IPR023214">
    <property type="entry name" value="HAD_sf"/>
</dbReference>